<feature type="chain" id="PRO_5014566482" evidence="1">
    <location>
        <begin position="21"/>
        <end position="184"/>
    </location>
</feature>
<feature type="signal peptide" evidence="1">
    <location>
        <begin position="1"/>
        <end position="20"/>
    </location>
</feature>
<reference evidence="2" key="1">
    <citation type="submission" date="2007-03" db="EMBL/GenBank/DDBJ databases">
        <title>Annotation of Culex pipiens quinquefasciatus.</title>
        <authorList>
            <consortium name="The Broad Institute Genome Sequencing Platform"/>
            <person name="Atkinson P.W."/>
            <person name="Hemingway J."/>
            <person name="Christensen B.M."/>
            <person name="Higgs S."/>
            <person name="Kodira C."/>
            <person name="Hannick L."/>
            <person name="Megy K."/>
            <person name="O'Leary S."/>
            <person name="Pearson M."/>
            <person name="Haas B.J."/>
            <person name="Mauceli E."/>
            <person name="Wortman J.R."/>
            <person name="Lee N.H."/>
            <person name="Guigo R."/>
            <person name="Stanke M."/>
            <person name="Alvarado L."/>
            <person name="Amedeo P."/>
            <person name="Antoine C.H."/>
            <person name="Arensburger P."/>
            <person name="Bidwell S.L."/>
            <person name="Crawford M."/>
            <person name="Camaro F."/>
            <person name="Devon K."/>
            <person name="Engels R."/>
            <person name="Hammond M."/>
            <person name="Howarth C."/>
            <person name="Koehrsen M."/>
            <person name="Lawson D."/>
            <person name="Montgomery P."/>
            <person name="Nene V."/>
            <person name="Nusbaum C."/>
            <person name="Puiu D."/>
            <person name="Romero-Severson J."/>
            <person name="Severson D.W."/>
            <person name="Shumway M."/>
            <person name="Sisk P."/>
            <person name="Stolte C."/>
            <person name="Zeng Q."/>
            <person name="Eisenstadt E."/>
            <person name="Fraser-Liggett C."/>
            <person name="Strausberg R."/>
            <person name="Galagan J."/>
            <person name="Birren B."/>
            <person name="Collins F.H."/>
        </authorList>
    </citation>
    <scope>NUCLEOTIDE SEQUENCE [LARGE SCALE GENOMIC DNA]</scope>
    <source>
        <strain evidence="2">JHB</strain>
    </source>
</reference>
<dbReference type="Proteomes" id="UP000002320">
    <property type="component" value="Unassembled WGS sequence"/>
</dbReference>
<protein>
    <submittedName>
        <fullName evidence="2 3">Uncharacterized protein</fullName>
    </submittedName>
</protein>
<dbReference type="AlphaFoldDB" id="B0W4U8"/>
<keyword evidence="4" id="KW-1185">Reference proteome</keyword>
<gene>
    <name evidence="3" type="primary">6033258</name>
    <name evidence="2" type="ORF">CpipJ_CPIJ001955</name>
</gene>
<evidence type="ECO:0000313" key="2">
    <source>
        <dbReference type="EMBL" id="EDS34286.1"/>
    </source>
</evidence>
<evidence type="ECO:0000313" key="3">
    <source>
        <dbReference type="EnsemblMetazoa" id="CPIJ001955-PA"/>
    </source>
</evidence>
<dbReference type="VEuPathDB" id="VectorBase:CPIJ001955"/>
<evidence type="ECO:0000313" key="4">
    <source>
        <dbReference type="Proteomes" id="UP000002320"/>
    </source>
</evidence>
<dbReference type="OrthoDB" id="7761181at2759"/>
<dbReference type="EnsemblMetazoa" id="CPIJ001955-RA">
    <property type="protein sequence ID" value="CPIJ001955-PA"/>
    <property type="gene ID" value="CPIJ001955"/>
</dbReference>
<evidence type="ECO:0000256" key="1">
    <source>
        <dbReference type="SAM" id="SignalP"/>
    </source>
</evidence>
<sequence>MNVLLVAVLLAVCVLRSAKAVVTVTFDGELKTCESGKQRVGWDLSSLDILMMDNENITLDGKFAFTADYYSPLFAKVTLKRLVDKISKTWAVMAVRVIPNFCDVVNFPNEMWSGVMSQMEHRSCPFLAGHSETFDKANIGNLAKSLKISPQLLGPWKIFIEIGTKRGGVSVTECTMADLMLEDV</sequence>
<dbReference type="InParanoid" id="B0W4U8"/>
<dbReference type="HOGENOM" id="CLU_1483397_0_0_1"/>
<organism>
    <name type="scientific">Culex quinquefasciatus</name>
    <name type="common">Southern house mosquito</name>
    <name type="synonym">Culex pungens</name>
    <dbReference type="NCBI Taxonomy" id="7176"/>
    <lineage>
        <taxon>Eukaryota</taxon>
        <taxon>Metazoa</taxon>
        <taxon>Ecdysozoa</taxon>
        <taxon>Arthropoda</taxon>
        <taxon>Hexapoda</taxon>
        <taxon>Insecta</taxon>
        <taxon>Pterygota</taxon>
        <taxon>Neoptera</taxon>
        <taxon>Endopterygota</taxon>
        <taxon>Diptera</taxon>
        <taxon>Nematocera</taxon>
        <taxon>Culicoidea</taxon>
        <taxon>Culicidae</taxon>
        <taxon>Culicinae</taxon>
        <taxon>Culicini</taxon>
        <taxon>Culex</taxon>
        <taxon>Culex</taxon>
    </lineage>
</organism>
<dbReference type="EMBL" id="DS231839">
    <property type="protein sequence ID" value="EDS34286.1"/>
    <property type="molecule type" value="Genomic_DNA"/>
</dbReference>
<dbReference type="KEGG" id="cqu:CpipJ_CPIJ001955"/>
<proteinExistence type="predicted"/>
<keyword evidence="1" id="KW-0732">Signal</keyword>
<dbReference type="eggNOG" id="ENOG502T9HX">
    <property type="taxonomic scope" value="Eukaryota"/>
</dbReference>
<dbReference type="VEuPathDB" id="VectorBase:CQUJHB010280"/>
<name>B0W4U8_CULQU</name>
<reference evidence="3" key="2">
    <citation type="submission" date="2021-02" db="UniProtKB">
        <authorList>
            <consortium name="EnsemblMetazoa"/>
        </authorList>
    </citation>
    <scope>IDENTIFICATION</scope>
    <source>
        <strain evidence="3">JHB</strain>
    </source>
</reference>
<accession>B0W4U8</accession>